<dbReference type="PRINTS" id="PR01262">
    <property type="entry name" value="INNEXIN"/>
</dbReference>
<evidence type="ECO:0000256" key="10">
    <source>
        <dbReference type="ARBA" id="ARBA00023136"/>
    </source>
</evidence>
<sequence>ALFRMVFSEIAGTLAFLKPQPDDDISDRLHYYYTTTFLLLTSVLVSLKMFGGRPIECWLPAEYKSNWEDYTEMYCWARSTYFVPIEQELPEWVPFFFVLVAVMFYAPCLIWRLLYDKSGIRLKCIMNFANDKTNVQPGARRSNIQGLAAHLSSIFKHRFTCSSKGFFSNHVLNLRFYEAFLTYLYIFIKFLFLGNVILQMFLLNKFLQTDAYGIYGYGVIADLLSGHAWTESANFPVVTYCDLQIRVLGNVQRHTIQCVLVINIFTEKIFILLWIWYTLLAVITFGSIMTWIFTSFPVEQRKKFIIRRLELADIDFKRRNYEAELEEFVRDYIKMDGIFVLRMLTIHSGALVCTEVVDVMWEQYLAEIGERG</sequence>
<evidence type="ECO:0000313" key="13">
    <source>
        <dbReference type="EMBL" id="GMT07609.1"/>
    </source>
</evidence>
<evidence type="ECO:0000256" key="6">
    <source>
        <dbReference type="ARBA" id="ARBA00022868"/>
    </source>
</evidence>
<keyword evidence="8 12" id="KW-1133">Transmembrane helix</keyword>
<dbReference type="GO" id="GO:0034220">
    <property type="term" value="P:monoatomic ion transmembrane transport"/>
    <property type="evidence" value="ECO:0007669"/>
    <property type="project" value="UniProtKB-KW"/>
</dbReference>
<evidence type="ECO:0000256" key="3">
    <source>
        <dbReference type="ARBA" id="ARBA00022448"/>
    </source>
</evidence>
<keyword evidence="6" id="KW-0303">Gap junction</keyword>
<dbReference type="GO" id="GO:0005921">
    <property type="term" value="C:gap junction"/>
    <property type="evidence" value="ECO:0007669"/>
    <property type="project" value="UniProtKB-SubCell"/>
</dbReference>
<keyword evidence="10 12" id="KW-0472">Membrane</keyword>
<evidence type="ECO:0000256" key="11">
    <source>
        <dbReference type="ARBA" id="ARBA00023303"/>
    </source>
</evidence>
<evidence type="ECO:0000256" key="12">
    <source>
        <dbReference type="RuleBase" id="RU010713"/>
    </source>
</evidence>
<dbReference type="InterPro" id="IPR000990">
    <property type="entry name" value="Innexin"/>
</dbReference>
<gene>
    <name evidence="12" type="primary">inx</name>
    <name evidence="13" type="ORF">PENTCL1PPCAC_29783</name>
</gene>
<comment type="subcellular location">
    <subcellularLocation>
        <location evidence="1">Cell junction</location>
        <location evidence="1">Gap junction</location>
    </subcellularLocation>
    <subcellularLocation>
        <location evidence="2 12">Cell membrane</location>
        <topology evidence="2 12">Multi-pass membrane protein</topology>
    </subcellularLocation>
</comment>
<evidence type="ECO:0000256" key="1">
    <source>
        <dbReference type="ARBA" id="ARBA00004610"/>
    </source>
</evidence>
<dbReference type="AlphaFoldDB" id="A0AAV5UKS8"/>
<dbReference type="PANTHER" id="PTHR11893">
    <property type="entry name" value="INNEXIN"/>
    <property type="match status" value="1"/>
</dbReference>
<dbReference type="PROSITE" id="PS51013">
    <property type="entry name" value="PANNEXIN"/>
    <property type="match status" value="1"/>
</dbReference>
<name>A0AAV5UKS8_9BILA</name>
<dbReference type="PANTHER" id="PTHR11893:SF44">
    <property type="entry name" value="INNEXIN"/>
    <property type="match status" value="1"/>
</dbReference>
<accession>A0AAV5UKS8</accession>
<evidence type="ECO:0000313" key="14">
    <source>
        <dbReference type="Proteomes" id="UP001432027"/>
    </source>
</evidence>
<keyword evidence="4" id="KW-1003">Cell membrane</keyword>
<dbReference type="Pfam" id="PF00876">
    <property type="entry name" value="Innexin"/>
    <property type="match status" value="1"/>
</dbReference>
<reference evidence="13" key="1">
    <citation type="submission" date="2023-10" db="EMBL/GenBank/DDBJ databases">
        <title>Genome assembly of Pristionchus species.</title>
        <authorList>
            <person name="Yoshida K."/>
            <person name="Sommer R.J."/>
        </authorList>
    </citation>
    <scope>NUCLEOTIDE SEQUENCE</scope>
    <source>
        <strain evidence="13">RS0144</strain>
    </source>
</reference>
<evidence type="ECO:0000256" key="2">
    <source>
        <dbReference type="ARBA" id="ARBA00004651"/>
    </source>
</evidence>
<evidence type="ECO:0000256" key="9">
    <source>
        <dbReference type="ARBA" id="ARBA00023065"/>
    </source>
</evidence>
<keyword evidence="9 12" id="KW-0406">Ion transport</keyword>
<keyword evidence="11 12" id="KW-0407">Ion channel</keyword>
<organism evidence="13 14">
    <name type="scientific">Pristionchus entomophagus</name>
    <dbReference type="NCBI Taxonomy" id="358040"/>
    <lineage>
        <taxon>Eukaryota</taxon>
        <taxon>Metazoa</taxon>
        <taxon>Ecdysozoa</taxon>
        <taxon>Nematoda</taxon>
        <taxon>Chromadorea</taxon>
        <taxon>Rhabditida</taxon>
        <taxon>Rhabditina</taxon>
        <taxon>Diplogasteromorpha</taxon>
        <taxon>Diplogasteroidea</taxon>
        <taxon>Neodiplogasteridae</taxon>
        <taxon>Pristionchus</taxon>
    </lineage>
</organism>
<comment type="caution">
    <text evidence="12">Lacks conserved residue(s) required for the propagation of feature annotation.</text>
</comment>
<dbReference type="GO" id="GO:0005243">
    <property type="term" value="F:gap junction channel activity"/>
    <property type="evidence" value="ECO:0007669"/>
    <property type="project" value="TreeGrafter"/>
</dbReference>
<evidence type="ECO:0000256" key="4">
    <source>
        <dbReference type="ARBA" id="ARBA00022475"/>
    </source>
</evidence>
<protein>
    <recommendedName>
        <fullName evidence="12">Innexin</fullName>
    </recommendedName>
</protein>
<comment type="similarity">
    <text evidence="12">Belongs to the pannexin family.</text>
</comment>
<proteinExistence type="inferred from homology"/>
<comment type="function">
    <text evidence="12">Structural component of the gap junctions.</text>
</comment>
<feature type="non-terminal residue" evidence="13">
    <location>
        <position position="372"/>
    </location>
</feature>
<feature type="transmembrane region" description="Helical" evidence="12">
    <location>
        <begin position="180"/>
        <end position="202"/>
    </location>
</feature>
<feature type="transmembrane region" description="Helical" evidence="12">
    <location>
        <begin position="274"/>
        <end position="298"/>
    </location>
</feature>
<keyword evidence="3 12" id="KW-0813">Transport</keyword>
<feature type="transmembrane region" description="Helical" evidence="12">
    <location>
        <begin position="92"/>
        <end position="114"/>
    </location>
</feature>
<keyword evidence="14" id="KW-1185">Reference proteome</keyword>
<dbReference type="EMBL" id="BTSX01000006">
    <property type="protein sequence ID" value="GMT07609.1"/>
    <property type="molecule type" value="Genomic_DNA"/>
</dbReference>
<dbReference type="GO" id="GO:0005886">
    <property type="term" value="C:plasma membrane"/>
    <property type="evidence" value="ECO:0007669"/>
    <property type="project" value="UniProtKB-SubCell"/>
</dbReference>
<feature type="non-terminal residue" evidence="13">
    <location>
        <position position="1"/>
    </location>
</feature>
<comment type="caution">
    <text evidence="13">The sequence shown here is derived from an EMBL/GenBank/DDBJ whole genome shotgun (WGS) entry which is preliminary data.</text>
</comment>
<keyword evidence="5 12" id="KW-0812">Transmembrane</keyword>
<evidence type="ECO:0000256" key="7">
    <source>
        <dbReference type="ARBA" id="ARBA00022949"/>
    </source>
</evidence>
<evidence type="ECO:0000256" key="5">
    <source>
        <dbReference type="ARBA" id="ARBA00022692"/>
    </source>
</evidence>
<keyword evidence="7" id="KW-0965">Cell junction</keyword>
<dbReference type="Proteomes" id="UP001432027">
    <property type="component" value="Unassembled WGS sequence"/>
</dbReference>
<evidence type="ECO:0000256" key="8">
    <source>
        <dbReference type="ARBA" id="ARBA00022989"/>
    </source>
</evidence>